<feature type="domain" description="SnoaL-like" evidence="1">
    <location>
        <begin position="17"/>
        <end position="123"/>
    </location>
</feature>
<organism evidence="2 3">
    <name type="scientific">Pseudonocardia aurantiaca</name>
    <dbReference type="NCBI Taxonomy" id="75290"/>
    <lineage>
        <taxon>Bacteria</taxon>
        <taxon>Bacillati</taxon>
        <taxon>Actinomycetota</taxon>
        <taxon>Actinomycetes</taxon>
        <taxon>Pseudonocardiales</taxon>
        <taxon>Pseudonocardiaceae</taxon>
        <taxon>Pseudonocardia</taxon>
    </lineage>
</organism>
<name>A0ABW4FKG5_9PSEU</name>
<dbReference type="InterPro" id="IPR032710">
    <property type="entry name" value="NTF2-like_dom_sf"/>
</dbReference>
<dbReference type="RefSeq" id="WP_343971354.1">
    <property type="nucleotide sequence ID" value="NZ_BAAAJG010000002.1"/>
</dbReference>
<evidence type="ECO:0000313" key="3">
    <source>
        <dbReference type="Proteomes" id="UP001597145"/>
    </source>
</evidence>
<sequence length="149" mass="16161">MNAEPSRNPREVVEQVRRMVAGEGVRFADLFAPDGVLRYPFAPPGMPRELAGREEIAAYHGAAAGQRDMFAIEGVDVVVRDTDDPEVVVAEIEHHGRSQATGGPYRFRALGVIRVRDGQIVSYDDYMDPIAMAALLGRTPDLVAALSAA</sequence>
<dbReference type="SUPFAM" id="SSF54427">
    <property type="entry name" value="NTF2-like"/>
    <property type="match status" value="1"/>
</dbReference>
<dbReference type="Pfam" id="PF12680">
    <property type="entry name" value="SnoaL_2"/>
    <property type="match status" value="1"/>
</dbReference>
<protein>
    <submittedName>
        <fullName evidence="2">Nuclear transport factor 2 family protein</fullName>
    </submittedName>
</protein>
<dbReference type="EMBL" id="JBHUCP010000009">
    <property type="protein sequence ID" value="MFD1531078.1"/>
    <property type="molecule type" value="Genomic_DNA"/>
</dbReference>
<evidence type="ECO:0000259" key="1">
    <source>
        <dbReference type="Pfam" id="PF12680"/>
    </source>
</evidence>
<dbReference type="Proteomes" id="UP001597145">
    <property type="component" value="Unassembled WGS sequence"/>
</dbReference>
<dbReference type="Gene3D" id="3.10.450.50">
    <property type="match status" value="1"/>
</dbReference>
<proteinExistence type="predicted"/>
<gene>
    <name evidence="2" type="ORF">ACFSCY_16695</name>
</gene>
<evidence type="ECO:0000313" key="2">
    <source>
        <dbReference type="EMBL" id="MFD1531078.1"/>
    </source>
</evidence>
<keyword evidence="3" id="KW-1185">Reference proteome</keyword>
<accession>A0ABW4FKG5</accession>
<comment type="caution">
    <text evidence="2">The sequence shown here is derived from an EMBL/GenBank/DDBJ whole genome shotgun (WGS) entry which is preliminary data.</text>
</comment>
<dbReference type="InterPro" id="IPR037401">
    <property type="entry name" value="SnoaL-like"/>
</dbReference>
<reference evidence="3" key="1">
    <citation type="journal article" date="2019" name="Int. J. Syst. Evol. Microbiol.">
        <title>The Global Catalogue of Microorganisms (GCM) 10K type strain sequencing project: providing services to taxonomists for standard genome sequencing and annotation.</title>
        <authorList>
            <consortium name="The Broad Institute Genomics Platform"/>
            <consortium name="The Broad Institute Genome Sequencing Center for Infectious Disease"/>
            <person name="Wu L."/>
            <person name="Ma J."/>
        </authorList>
    </citation>
    <scope>NUCLEOTIDE SEQUENCE [LARGE SCALE GENOMIC DNA]</scope>
    <source>
        <strain evidence="3">JCM 12165</strain>
    </source>
</reference>